<organism evidence="1">
    <name type="scientific">mine drainage metagenome</name>
    <dbReference type="NCBI Taxonomy" id="410659"/>
    <lineage>
        <taxon>unclassified sequences</taxon>
        <taxon>metagenomes</taxon>
        <taxon>ecological metagenomes</taxon>
    </lineage>
</organism>
<feature type="non-terminal residue" evidence="1">
    <location>
        <position position="103"/>
    </location>
</feature>
<reference evidence="1" key="2">
    <citation type="journal article" date="2014" name="ISME J.">
        <title>Microbial stratification in low pH oxic and suboxic macroscopic growths along an acid mine drainage.</title>
        <authorList>
            <person name="Mendez-Garcia C."/>
            <person name="Mesa V."/>
            <person name="Sprenger R.R."/>
            <person name="Richter M."/>
            <person name="Diez M.S."/>
            <person name="Solano J."/>
            <person name="Bargiela R."/>
            <person name="Golyshina O.V."/>
            <person name="Manteca A."/>
            <person name="Ramos J.L."/>
            <person name="Gallego J.R."/>
            <person name="Llorente I."/>
            <person name="Martins Dos Santos V.A."/>
            <person name="Jensen O.N."/>
            <person name="Pelaez A.I."/>
            <person name="Sanchez J."/>
            <person name="Ferrer M."/>
        </authorList>
    </citation>
    <scope>NUCLEOTIDE SEQUENCE</scope>
</reference>
<dbReference type="Gene3D" id="3.40.630.30">
    <property type="match status" value="1"/>
</dbReference>
<reference evidence="1" key="1">
    <citation type="submission" date="2013-08" db="EMBL/GenBank/DDBJ databases">
        <authorList>
            <person name="Mendez C."/>
            <person name="Richter M."/>
            <person name="Ferrer M."/>
            <person name="Sanchez J."/>
        </authorList>
    </citation>
    <scope>NUCLEOTIDE SEQUENCE</scope>
</reference>
<dbReference type="GO" id="GO:0016740">
    <property type="term" value="F:transferase activity"/>
    <property type="evidence" value="ECO:0007669"/>
    <property type="project" value="UniProtKB-KW"/>
</dbReference>
<comment type="caution">
    <text evidence="1">The sequence shown here is derived from an EMBL/GenBank/DDBJ whole genome shotgun (WGS) entry which is preliminary data.</text>
</comment>
<proteinExistence type="predicted"/>
<evidence type="ECO:0000313" key="1">
    <source>
        <dbReference type="EMBL" id="EQD56361.1"/>
    </source>
</evidence>
<dbReference type="EMBL" id="AUZZ01003666">
    <property type="protein sequence ID" value="EQD56361.1"/>
    <property type="molecule type" value="Genomic_DNA"/>
</dbReference>
<dbReference type="AlphaFoldDB" id="T1A6Q7"/>
<protein>
    <submittedName>
        <fullName evidence="1">GCN5-related N-acetyltransferase</fullName>
    </submittedName>
</protein>
<dbReference type="InterPro" id="IPR016181">
    <property type="entry name" value="Acyl_CoA_acyltransferase"/>
</dbReference>
<gene>
    <name evidence="1" type="ORF">B2A_05291</name>
</gene>
<sequence length="103" mass="11870">MADEVKIRKARLEDIDSIADLMYRLKKLNEEFDTNFEVSANARERIVSGLKESVPDSKSCLLLVGTVGHKVVSVIKADLRERKFYDPPIDVRITDFYILPEER</sequence>
<accession>T1A6Q7</accession>
<name>T1A6Q7_9ZZZZ</name>
<dbReference type="SUPFAM" id="SSF55729">
    <property type="entry name" value="Acyl-CoA N-acyltransferases (Nat)"/>
    <property type="match status" value="1"/>
</dbReference>
<keyword evidence="1" id="KW-0808">Transferase</keyword>